<feature type="non-terminal residue" evidence="2">
    <location>
        <position position="1"/>
    </location>
</feature>
<feature type="region of interest" description="Disordered" evidence="1">
    <location>
        <begin position="47"/>
        <end position="68"/>
    </location>
</feature>
<evidence type="ECO:0000256" key="1">
    <source>
        <dbReference type="SAM" id="MobiDB-lite"/>
    </source>
</evidence>
<name>A0A2S4KT59_9HYPO</name>
<dbReference type="Proteomes" id="UP000237481">
    <property type="component" value="Unassembled WGS sequence"/>
</dbReference>
<comment type="caution">
    <text evidence="2">The sequence shown here is derived from an EMBL/GenBank/DDBJ whole genome shotgun (WGS) entry which is preliminary data.</text>
</comment>
<accession>A0A2S4KT59</accession>
<feature type="compositionally biased region" description="Basic and acidic residues" evidence="1">
    <location>
        <begin position="47"/>
        <end position="58"/>
    </location>
</feature>
<gene>
    <name evidence="2" type="ORF">TPAR_06452</name>
</gene>
<keyword evidence="3" id="KW-1185">Reference proteome</keyword>
<reference evidence="2 3" key="1">
    <citation type="submission" date="2018-01" db="EMBL/GenBank/DDBJ databases">
        <title>Harnessing the power of phylogenomics to disentangle the directionality and signatures of interkingdom host jumping in the parasitic fungal genus Tolypocladium.</title>
        <authorList>
            <person name="Quandt C.A."/>
            <person name="Patterson W."/>
            <person name="Spatafora J.W."/>
        </authorList>
    </citation>
    <scope>NUCLEOTIDE SEQUENCE [LARGE SCALE GENOMIC DNA]</scope>
    <source>
        <strain evidence="2 3">NRBC 100945</strain>
    </source>
</reference>
<dbReference type="AlphaFoldDB" id="A0A2S4KT59"/>
<dbReference type="EMBL" id="PKSG01000696">
    <property type="protein sequence ID" value="POR33361.1"/>
    <property type="molecule type" value="Genomic_DNA"/>
</dbReference>
<feature type="region of interest" description="Disordered" evidence="1">
    <location>
        <begin position="130"/>
        <end position="152"/>
    </location>
</feature>
<organism evidence="2 3">
    <name type="scientific">Tolypocladium paradoxum</name>
    <dbReference type="NCBI Taxonomy" id="94208"/>
    <lineage>
        <taxon>Eukaryota</taxon>
        <taxon>Fungi</taxon>
        <taxon>Dikarya</taxon>
        <taxon>Ascomycota</taxon>
        <taxon>Pezizomycotina</taxon>
        <taxon>Sordariomycetes</taxon>
        <taxon>Hypocreomycetidae</taxon>
        <taxon>Hypocreales</taxon>
        <taxon>Ophiocordycipitaceae</taxon>
        <taxon>Tolypocladium</taxon>
    </lineage>
</organism>
<sequence>RRAGGAAPPQCKPQPYLDRARNERCLCWDATVDSILFAPLHTQVTRRPETGVSRHGDQGHAPACAAQRAGRAAAGAERAPGEAVCGDEAAQHNVTVLQDLYPAGRQGALARSVYVSGSVLVLGEARGGRGARGDGRDDCGVGGQGWGVRQGEDEGRQGMMWWDTEVRSTAAY</sequence>
<evidence type="ECO:0000313" key="2">
    <source>
        <dbReference type="EMBL" id="POR33361.1"/>
    </source>
</evidence>
<proteinExistence type="predicted"/>
<dbReference type="OrthoDB" id="10541033at2759"/>
<protein>
    <submittedName>
        <fullName evidence="2">Uncharacterized protein</fullName>
    </submittedName>
</protein>
<evidence type="ECO:0000313" key="3">
    <source>
        <dbReference type="Proteomes" id="UP000237481"/>
    </source>
</evidence>